<protein>
    <submittedName>
        <fullName evidence="1">Uncharacterized protein</fullName>
    </submittedName>
</protein>
<dbReference type="EMBL" id="JBBNAE010000003">
    <property type="protein sequence ID" value="KAK9138817.1"/>
    <property type="molecule type" value="Genomic_DNA"/>
</dbReference>
<proteinExistence type="predicted"/>
<comment type="caution">
    <text evidence="1">The sequence shown here is derived from an EMBL/GenBank/DDBJ whole genome shotgun (WGS) entry which is preliminary data.</text>
</comment>
<dbReference type="AlphaFoldDB" id="A0AAP0PC89"/>
<gene>
    <name evidence="1" type="ORF">Sjap_009411</name>
</gene>
<sequence length="105" mass="11734">MDFKASQSRITNSRRRELLLATFISSSFVNNNPSSSRKPWSLGHKITLTLSNCLLFLSSPSGRNSRSSQNVISREVREVREQLVIDTTSAPPTSYNCNDLSEGNK</sequence>
<keyword evidence="2" id="KW-1185">Reference proteome</keyword>
<organism evidence="1 2">
    <name type="scientific">Stephania japonica</name>
    <dbReference type="NCBI Taxonomy" id="461633"/>
    <lineage>
        <taxon>Eukaryota</taxon>
        <taxon>Viridiplantae</taxon>
        <taxon>Streptophyta</taxon>
        <taxon>Embryophyta</taxon>
        <taxon>Tracheophyta</taxon>
        <taxon>Spermatophyta</taxon>
        <taxon>Magnoliopsida</taxon>
        <taxon>Ranunculales</taxon>
        <taxon>Menispermaceae</taxon>
        <taxon>Menispermoideae</taxon>
        <taxon>Cissampelideae</taxon>
        <taxon>Stephania</taxon>
    </lineage>
</organism>
<accession>A0AAP0PC89</accession>
<name>A0AAP0PC89_9MAGN</name>
<reference evidence="1 2" key="1">
    <citation type="submission" date="2024-01" db="EMBL/GenBank/DDBJ databases">
        <title>Genome assemblies of Stephania.</title>
        <authorList>
            <person name="Yang L."/>
        </authorList>
    </citation>
    <scope>NUCLEOTIDE SEQUENCE [LARGE SCALE GENOMIC DNA]</scope>
    <source>
        <strain evidence="1">QJT</strain>
        <tissue evidence="1">Leaf</tissue>
    </source>
</reference>
<dbReference type="Proteomes" id="UP001417504">
    <property type="component" value="Unassembled WGS sequence"/>
</dbReference>
<evidence type="ECO:0000313" key="1">
    <source>
        <dbReference type="EMBL" id="KAK9138817.1"/>
    </source>
</evidence>
<evidence type="ECO:0000313" key="2">
    <source>
        <dbReference type="Proteomes" id="UP001417504"/>
    </source>
</evidence>